<protein>
    <submittedName>
        <fullName evidence="2">Uncharacterized protein isoform X2</fullName>
    </submittedName>
</protein>
<accession>A0A9R1THI5</accession>
<organism evidence="1 2">
    <name type="scientific">Fopius arisanus</name>
    <dbReference type="NCBI Taxonomy" id="64838"/>
    <lineage>
        <taxon>Eukaryota</taxon>
        <taxon>Metazoa</taxon>
        <taxon>Ecdysozoa</taxon>
        <taxon>Arthropoda</taxon>
        <taxon>Hexapoda</taxon>
        <taxon>Insecta</taxon>
        <taxon>Pterygota</taxon>
        <taxon>Neoptera</taxon>
        <taxon>Endopterygota</taxon>
        <taxon>Hymenoptera</taxon>
        <taxon>Apocrita</taxon>
        <taxon>Ichneumonoidea</taxon>
        <taxon>Braconidae</taxon>
        <taxon>Opiinae</taxon>
        <taxon>Fopius</taxon>
    </lineage>
</organism>
<dbReference type="AlphaFoldDB" id="A0A9R1THI5"/>
<proteinExistence type="predicted"/>
<keyword evidence="1" id="KW-1185">Reference proteome</keyword>
<reference evidence="2" key="1">
    <citation type="submission" date="2025-08" db="UniProtKB">
        <authorList>
            <consortium name="RefSeq"/>
        </authorList>
    </citation>
    <scope>IDENTIFICATION</scope>
    <source>
        <strain evidence="2">USDA-PBARC FA_bdor</strain>
        <tissue evidence="2">Whole organism</tissue>
    </source>
</reference>
<name>A0A9R1THI5_9HYME</name>
<dbReference type="Proteomes" id="UP000694866">
    <property type="component" value="Unplaced"/>
</dbReference>
<evidence type="ECO:0000313" key="2">
    <source>
        <dbReference type="RefSeq" id="XP_011309384.1"/>
    </source>
</evidence>
<dbReference type="RefSeq" id="XP_011309384.1">
    <property type="nucleotide sequence ID" value="XM_011311082.1"/>
</dbReference>
<sequence length="100" mass="11884">MALSAFDQELLSLISEYDIIWREDASMDTGFWVDAAFQQVVLILSIDCSERFPNEYLFFAYVKQRWEELLTWRYNHYKILRIRLASTTIVDCNSASQIME</sequence>
<gene>
    <name evidence="2" type="primary">LOC105270255</name>
</gene>
<evidence type="ECO:0000313" key="1">
    <source>
        <dbReference type="Proteomes" id="UP000694866"/>
    </source>
</evidence>
<dbReference type="GeneID" id="105270255"/>